<evidence type="ECO:0000313" key="2">
    <source>
        <dbReference type="Proteomes" id="UP000182229"/>
    </source>
</evidence>
<protein>
    <submittedName>
        <fullName evidence="1">Uncharacterized protein</fullName>
    </submittedName>
</protein>
<dbReference type="AlphaFoldDB" id="A0A1L9BK70"/>
<reference evidence="2" key="1">
    <citation type="submission" date="2016-11" db="EMBL/GenBank/DDBJ databases">
        <authorList>
            <person name="Shukria A."/>
            <person name="Stevens D.C."/>
        </authorList>
    </citation>
    <scope>NUCLEOTIDE SEQUENCE [LARGE SCALE GENOMIC DNA]</scope>
    <source>
        <strain evidence="2">Cbfe23</strain>
    </source>
</reference>
<dbReference type="Proteomes" id="UP000182229">
    <property type="component" value="Unassembled WGS sequence"/>
</dbReference>
<organism evidence="1 2">
    <name type="scientific">Cystobacter ferrugineus</name>
    <dbReference type="NCBI Taxonomy" id="83449"/>
    <lineage>
        <taxon>Bacteria</taxon>
        <taxon>Pseudomonadati</taxon>
        <taxon>Myxococcota</taxon>
        <taxon>Myxococcia</taxon>
        <taxon>Myxococcales</taxon>
        <taxon>Cystobacterineae</taxon>
        <taxon>Archangiaceae</taxon>
        <taxon>Cystobacter</taxon>
    </lineage>
</organism>
<gene>
    <name evidence="1" type="ORF">BON30_05730</name>
</gene>
<reference evidence="1 2" key="2">
    <citation type="submission" date="2016-12" db="EMBL/GenBank/DDBJ databases">
        <title>Draft Genome Sequence of Cystobacter ferrugineus Strain Cbfe23.</title>
        <authorList>
            <person name="Akbar S."/>
            <person name="Dowd S.E."/>
            <person name="Stevens D.C."/>
        </authorList>
    </citation>
    <scope>NUCLEOTIDE SEQUENCE [LARGE SCALE GENOMIC DNA]</scope>
    <source>
        <strain evidence="1 2">Cbfe23</strain>
    </source>
</reference>
<accession>A0A1L9BK70</accession>
<evidence type="ECO:0000313" key="1">
    <source>
        <dbReference type="EMBL" id="OJH42680.1"/>
    </source>
</evidence>
<dbReference type="RefSeq" id="WP_143177306.1">
    <property type="nucleotide sequence ID" value="NZ_MPIN01000001.1"/>
</dbReference>
<name>A0A1L9BK70_9BACT</name>
<dbReference type="EMBL" id="MPIN01000001">
    <property type="protein sequence ID" value="OJH42680.1"/>
    <property type="molecule type" value="Genomic_DNA"/>
</dbReference>
<sequence length="64" mass="7030">MTWTNGSMKFAGMYPLDPCATDSVPNQFLGTMGCPAGYNAKPFSRVVTPTSRCVATQYLCKPRY</sequence>
<proteinExistence type="predicted"/>
<comment type="caution">
    <text evidence="1">The sequence shown here is derived from an EMBL/GenBank/DDBJ whole genome shotgun (WGS) entry which is preliminary data.</text>
</comment>
<keyword evidence="2" id="KW-1185">Reference proteome</keyword>